<dbReference type="InterPro" id="IPR027806">
    <property type="entry name" value="HARBI1_dom"/>
</dbReference>
<proteinExistence type="inferred from homology"/>
<keyword evidence="11" id="KW-1185">Reference proteome</keyword>
<keyword evidence="4" id="KW-0540">Nuclease</keyword>
<feature type="compositionally biased region" description="Low complexity" evidence="8">
    <location>
        <begin position="73"/>
        <end position="89"/>
    </location>
</feature>
<evidence type="ECO:0000256" key="3">
    <source>
        <dbReference type="ARBA" id="ARBA00006958"/>
    </source>
</evidence>
<dbReference type="GO" id="GO:0004518">
    <property type="term" value="F:nuclease activity"/>
    <property type="evidence" value="ECO:0007669"/>
    <property type="project" value="UniProtKB-KW"/>
</dbReference>
<evidence type="ECO:0000313" key="10">
    <source>
        <dbReference type="EMBL" id="KAK9130568.1"/>
    </source>
</evidence>
<dbReference type="Proteomes" id="UP001417504">
    <property type="component" value="Unassembled WGS sequence"/>
</dbReference>
<comment type="caution">
    <text evidence="10">The sequence shown here is derived from an EMBL/GenBank/DDBJ whole genome shotgun (WGS) entry which is preliminary data.</text>
</comment>
<evidence type="ECO:0000256" key="7">
    <source>
        <dbReference type="ARBA" id="ARBA00023242"/>
    </source>
</evidence>
<dbReference type="GO" id="GO:0016787">
    <property type="term" value="F:hydrolase activity"/>
    <property type="evidence" value="ECO:0007669"/>
    <property type="project" value="UniProtKB-KW"/>
</dbReference>
<dbReference type="InterPro" id="IPR045249">
    <property type="entry name" value="HARBI1-like"/>
</dbReference>
<dbReference type="Pfam" id="PF13359">
    <property type="entry name" value="DDE_Tnp_4"/>
    <property type="match status" value="1"/>
</dbReference>
<comment type="cofactor">
    <cofactor evidence="1">
        <name>a divalent metal cation</name>
        <dbReference type="ChEBI" id="CHEBI:60240"/>
    </cofactor>
</comment>
<protein>
    <recommendedName>
        <fullName evidence="9">DDE Tnp4 domain-containing protein</fullName>
    </recommendedName>
</protein>
<feature type="domain" description="DDE Tnp4" evidence="9">
    <location>
        <begin position="230"/>
        <end position="374"/>
    </location>
</feature>
<dbReference type="AlphaFoldDB" id="A0AAP0P4Q1"/>
<evidence type="ECO:0000313" key="11">
    <source>
        <dbReference type="Proteomes" id="UP001417504"/>
    </source>
</evidence>
<dbReference type="PANTHER" id="PTHR22930">
    <property type="match status" value="1"/>
</dbReference>
<name>A0AAP0P4Q1_9MAGN</name>
<keyword evidence="5" id="KW-0479">Metal-binding</keyword>
<gene>
    <name evidence="10" type="ORF">Sjap_011055</name>
</gene>
<evidence type="ECO:0000256" key="6">
    <source>
        <dbReference type="ARBA" id="ARBA00022801"/>
    </source>
</evidence>
<dbReference type="EMBL" id="JBBNAE010000004">
    <property type="protein sequence ID" value="KAK9130568.1"/>
    <property type="molecule type" value="Genomic_DNA"/>
</dbReference>
<keyword evidence="7" id="KW-0539">Nucleus</keyword>
<evidence type="ECO:0000259" key="9">
    <source>
        <dbReference type="Pfam" id="PF13359"/>
    </source>
</evidence>
<dbReference type="GO" id="GO:0005634">
    <property type="term" value="C:nucleus"/>
    <property type="evidence" value="ECO:0007669"/>
    <property type="project" value="UniProtKB-SubCell"/>
</dbReference>
<comment type="similarity">
    <text evidence="3">Belongs to the HARBI1 family.</text>
</comment>
<feature type="region of interest" description="Disordered" evidence="8">
    <location>
        <begin position="1"/>
        <end position="23"/>
    </location>
</feature>
<reference evidence="10 11" key="1">
    <citation type="submission" date="2024-01" db="EMBL/GenBank/DDBJ databases">
        <title>Genome assemblies of Stephania.</title>
        <authorList>
            <person name="Yang L."/>
        </authorList>
    </citation>
    <scope>NUCLEOTIDE SEQUENCE [LARGE SCALE GENOMIC DNA]</scope>
    <source>
        <strain evidence="10">QJT</strain>
        <tissue evidence="10">Leaf</tissue>
    </source>
</reference>
<comment type="subcellular location">
    <subcellularLocation>
        <location evidence="2">Nucleus</location>
    </subcellularLocation>
</comment>
<evidence type="ECO:0000256" key="1">
    <source>
        <dbReference type="ARBA" id="ARBA00001968"/>
    </source>
</evidence>
<feature type="compositionally biased region" description="Basic residues" evidence="8">
    <location>
        <begin position="1"/>
        <end position="19"/>
    </location>
</feature>
<evidence type="ECO:0000256" key="4">
    <source>
        <dbReference type="ARBA" id="ARBA00022722"/>
    </source>
</evidence>
<evidence type="ECO:0000256" key="8">
    <source>
        <dbReference type="SAM" id="MobiDB-lite"/>
    </source>
</evidence>
<feature type="region of interest" description="Disordered" evidence="8">
    <location>
        <begin position="73"/>
        <end position="92"/>
    </location>
</feature>
<keyword evidence="6" id="KW-0378">Hydrolase</keyword>
<evidence type="ECO:0000256" key="5">
    <source>
        <dbReference type="ARBA" id="ARBA00022723"/>
    </source>
</evidence>
<organism evidence="10 11">
    <name type="scientific">Stephania japonica</name>
    <dbReference type="NCBI Taxonomy" id="461633"/>
    <lineage>
        <taxon>Eukaryota</taxon>
        <taxon>Viridiplantae</taxon>
        <taxon>Streptophyta</taxon>
        <taxon>Embryophyta</taxon>
        <taxon>Tracheophyta</taxon>
        <taxon>Spermatophyta</taxon>
        <taxon>Magnoliopsida</taxon>
        <taxon>Ranunculales</taxon>
        <taxon>Menispermaceae</taxon>
        <taxon>Menispermoideae</taxon>
        <taxon>Cissampelideae</taxon>
        <taxon>Stephania</taxon>
    </lineage>
</organism>
<dbReference type="PANTHER" id="PTHR22930:SF242">
    <property type="entry name" value="LOW PROTEIN: NUCLEASE-LIKE PROTEIN"/>
    <property type="match status" value="1"/>
</dbReference>
<accession>A0AAP0P4Q1</accession>
<dbReference type="GO" id="GO:0046872">
    <property type="term" value="F:metal ion binding"/>
    <property type="evidence" value="ECO:0007669"/>
    <property type="project" value="UniProtKB-KW"/>
</dbReference>
<evidence type="ECO:0000256" key="2">
    <source>
        <dbReference type="ARBA" id="ARBA00004123"/>
    </source>
</evidence>
<sequence length="445" mass="48380">MAGSSKRRSAAAKKRKKAQKAQELRHLISAAASAAATAHTFLSDNDLHLLPSQTLSLESKIASAAHSLSNLHSLLQSPSPSPSPSSSSSPSPPSWFDRFVPFSESPDNDARWVEAFRMSKSSFGLLLSAVSSPLQNSGLDLGLDRVLGIALFRLAHGGSYKAVGRRFGVASDVACRCFFEVCKAVNDGLGHLLEFSPDMRRGFVGFGSGSLPNCCGVLGFTRVLVEGGESLIVQGMVDWEGRFMDVSAGWHGSIQPSVVLSRSKLFSRVEESKELLLNGPLIEIDATLIPQYVLGDACCPLLQWVMTPFSIPNTECDSYLSEKAFNSVHGEAMRLVRTAFGRVKARWQLLSMKWKKESVEFLPFIVVTGCLLHNFLLQCGEGVADENVDDFEEHWGFADFEGGGDESGVRIRNALASQLSRVSKSAETNVVCEYSILPLMEEVLL</sequence>